<keyword evidence="2" id="KW-1185">Reference proteome</keyword>
<proteinExistence type="predicted"/>
<comment type="caution">
    <text evidence="1">The sequence shown here is derived from an EMBL/GenBank/DDBJ whole genome shotgun (WGS) entry which is preliminary data.</text>
</comment>
<protein>
    <submittedName>
        <fullName evidence="1">Uncharacterized protein</fullName>
    </submittedName>
</protein>
<dbReference type="EMBL" id="JACDXX010000031">
    <property type="protein sequence ID" value="MCB5412169.1"/>
    <property type="molecule type" value="Genomic_DNA"/>
</dbReference>
<dbReference type="Proteomes" id="UP001198571">
    <property type="component" value="Unassembled WGS sequence"/>
</dbReference>
<dbReference type="RefSeq" id="WP_226937591.1">
    <property type="nucleotide sequence ID" value="NZ_JACDXX010000031.1"/>
</dbReference>
<organism evidence="1 2">
    <name type="scientific">Pseudogemmobacter faecipullorum</name>
    <dbReference type="NCBI Taxonomy" id="2755041"/>
    <lineage>
        <taxon>Bacteria</taxon>
        <taxon>Pseudomonadati</taxon>
        <taxon>Pseudomonadota</taxon>
        <taxon>Alphaproteobacteria</taxon>
        <taxon>Rhodobacterales</taxon>
        <taxon>Paracoccaceae</taxon>
        <taxon>Pseudogemmobacter</taxon>
    </lineage>
</organism>
<evidence type="ECO:0000313" key="2">
    <source>
        <dbReference type="Proteomes" id="UP001198571"/>
    </source>
</evidence>
<name>A0ABS8CS35_9RHOB</name>
<accession>A0ABS8CS35</accession>
<reference evidence="1 2" key="1">
    <citation type="submission" date="2020-07" db="EMBL/GenBank/DDBJ databases">
        <title>Pseudogemmobacter sp. nov., isolated from poultry manure in Taiwan.</title>
        <authorList>
            <person name="Lin S.-Y."/>
            <person name="Tang Y.-S."/>
            <person name="Young C.-C."/>
        </authorList>
    </citation>
    <scope>NUCLEOTIDE SEQUENCE [LARGE SCALE GENOMIC DNA]</scope>
    <source>
        <strain evidence="1 2">CC-YST710</strain>
    </source>
</reference>
<evidence type="ECO:0000313" key="1">
    <source>
        <dbReference type="EMBL" id="MCB5412169.1"/>
    </source>
</evidence>
<sequence length="79" mass="8475">MAEFTIPHRCKGSLAIAEETIEACWDDPATAMQVLILAAVIASLKAGIPIGEVARMALMHNDPARCLLGMDEHGERGMN</sequence>
<gene>
    <name evidence="1" type="ORF">H0485_19520</name>
</gene>